<dbReference type="PANTHER" id="PTHR31025:SF22">
    <property type="entry name" value="IP13529P"/>
    <property type="match status" value="1"/>
</dbReference>
<dbReference type="AlphaFoldDB" id="A0A147BNK1"/>
<feature type="non-terminal residue" evidence="2">
    <location>
        <position position="1"/>
    </location>
</feature>
<evidence type="ECO:0000313" key="2">
    <source>
        <dbReference type="EMBL" id="JAR92032.1"/>
    </source>
</evidence>
<reference evidence="2" key="1">
    <citation type="journal article" date="2018" name="PLoS Negl. Trop. Dis.">
        <title>Sialome diversity of ticks revealed by RNAseq of single tick salivary glands.</title>
        <authorList>
            <person name="Perner J."/>
            <person name="Kropackova S."/>
            <person name="Kopacek P."/>
            <person name="Ribeiro J.M."/>
        </authorList>
    </citation>
    <scope>NUCLEOTIDE SEQUENCE</scope>
    <source>
        <strain evidence="2">Siblings of single egg batch collected in Ceske Budejovice</strain>
        <tissue evidence="2">Salivary glands</tissue>
    </source>
</reference>
<sequence>LLGEAIAVHDPKPKIKEVSKIASLVVARYPHSFADVMSTGNIIGDGTSSLTRQLAVYMDNRRRPHNAAKRGPGGTEDDEPQATSSKQGRQTDSHGCVAWEPDCAPYTWDDLEVMRQQLCKATNLEEISSTMKKTYALQRRQINSMQQTLLEIAESWPHLFKEPHFFVHVDTLLGFSYHTAFTTELTSKGNQLFDVMWRAWKPQSRSLLQTIQKTLDCNGQAPPRYTFVLQLLTTYFDENPETLISFHPHSTAASVLGSCPDTPHLAVLGSTLLDDPLQIALVVDRVLVFEASSLEVALCSLLGAYFVFNIKYPTEASYTLEFLQRHFGQINPSKGSKCSSRGHNKVNGIPARILGLLNKLRSV</sequence>
<dbReference type="PANTHER" id="PTHR31025">
    <property type="entry name" value="SI:CH211-196P9.1-RELATED"/>
    <property type="match status" value="1"/>
</dbReference>
<dbReference type="EMBL" id="GEGO01003372">
    <property type="protein sequence ID" value="JAR92032.1"/>
    <property type="molecule type" value="Transcribed_RNA"/>
</dbReference>
<organism evidence="2">
    <name type="scientific">Ixodes ricinus</name>
    <name type="common">Common tick</name>
    <name type="synonym">Acarus ricinus</name>
    <dbReference type="NCBI Taxonomy" id="34613"/>
    <lineage>
        <taxon>Eukaryota</taxon>
        <taxon>Metazoa</taxon>
        <taxon>Ecdysozoa</taxon>
        <taxon>Arthropoda</taxon>
        <taxon>Chelicerata</taxon>
        <taxon>Arachnida</taxon>
        <taxon>Acari</taxon>
        <taxon>Parasitiformes</taxon>
        <taxon>Ixodida</taxon>
        <taxon>Ixodoidea</taxon>
        <taxon>Ixodidae</taxon>
        <taxon>Ixodinae</taxon>
        <taxon>Ixodes</taxon>
    </lineage>
</organism>
<protein>
    <submittedName>
        <fullName evidence="2">Uncharacterized protein</fullName>
    </submittedName>
</protein>
<accession>A0A147BNK1</accession>
<evidence type="ECO:0000256" key="1">
    <source>
        <dbReference type="SAM" id="MobiDB-lite"/>
    </source>
</evidence>
<feature type="compositionally biased region" description="Polar residues" evidence="1">
    <location>
        <begin position="81"/>
        <end position="90"/>
    </location>
</feature>
<name>A0A147BNK1_IXORI</name>
<feature type="region of interest" description="Disordered" evidence="1">
    <location>
        <begin position="58"/>
        <end position="94"/>
    </location>
</feature>
<proteinExistence type="predicted"/>